<organism evidence="2">
    <name type="scientific">Aphanomyces stellatus</name>
    <dbReference type="NCBI Taxonomy" id="120398"/>
    <lineage>
        <taxon>Eukaryota</taxon>
        <taxon>Sar</taxon>
        <taxon>Stramenopiles</taxon>
        <taxon>Oomycota</taxon>
        <taxon>Saprolegniomycetes</taxon>
        <taxon>Saprolegniales</taxon>
        <taxon>Verrucalvaceae</taxon>
        <taxon>Aphanomyces</taxon>
    </lineage>
</organism>
<reference evidence="2" key="1">
    <citation type="submission" date="2019-06" db="EMBL/GenBank/DDBJ databases">
        <title>Genomics analysis of Aphanomyces spp. identifies a new class of oomycete effector associated with host adaptation.</title>
        <authorList>
            <person name="Gaulin E."/>
        </authorList>
    </citation>
    <scope>NUCLEOTIDE SEQUENCE</scope>
    <source>
        <strain evidence="2">CBS 578.67</strain>
    </source>
</reference>
<feature type="non-terminal residue" evidence="2">
    <location>
        <position position="440"/>
    </location>
</feature>
<evidence type="ECO:0000256" key="1">
    <source>
        <dbReference type="SAM" id="MobiDB-lite"/>
    </source>
</evidence>
<gene>
    <name evidence="2" type="ORF">As57867_009883</name>
</gene>
<evidence type="ECO:0000313" key="2">
    <source>
        <dbReference type="EMBL" id="KAF0699500.1"/>
    </source>
</evidence>
<feature type="region of interest" description="Disordered" evidence="1">
    <location>
        <begin position="163"/>
        <end position="202"/>
    </location>
</feature>
<accession>A0A6A4YXH0</accession>
<dbReference type="EMBL" id="VJMH01005173">
    <property type="protein sequence ID" value="KAF0699500.1"/>
    <property type="molecule type" value="Genomic_DNA"/>
</dbReference>
<proteinExistence type="predicted"/>
<sequence length="440" mass="48323">MVAILEDSVRTFLQLPPEDKVNQHGQDVLRTIWRGGQDEDFSEVLWFALRALGFSESAPTYDELQGIVEARAAVTLALMCGASYLNEAGPTSMLDAFDEFRARGQAYVLRRGSSCDMPTKDDVEAFVIPRTYANIIPNSRSFAKWKEQAAAFQTLVTKAEANGRHTGYGGVTTPSEGRPTAHTVGQEVHAPPLTGKGVTPTSPPPGLLPYVSLRQSVADQEARIAMLQDQLSTALMAGLLGQKRDDAIFSKYTPDKIPKYSEGQALPSELIQSVEAQSRLYGGGTKIKVQMFKDSLGLPELAWAVQTMCDNGWDVDRCSDDDWNSLVERFYTRFAGTIEQREMAYLAIEQGVSKGIYERLDKYLSRVMGLARLARKHGDDRGLICHALRGLRDPVSRPALTTLVAVHTKWGSFCEAAHEIMAVTCVGGASRINAIEQGED</sequence>
<name>A0A6A4YXH0_9STRA</name>
<comment type="caution">
    <text evidence="2">The sequence shown here is derived from an EMBL/GenBank/DDBJ whole genome shotgun (WGS) entry which is preliminary data.</text>
</comment>
<protein>
    <submittedName>
        <fullName evidence="2">Uncharacterized protein</fullName>
    </submittedName>
</protein>
<dbReference type="AlphaFoldDB" id="A0A6A4YXH0"/>